<dbReference type="GO" id="GO:0006355">
    <property type="term" value="P:regulation of DNA-templated transcription"/>
    <property type="evidence" value="ECO:0007669"/>
    <property type="project" value="UniProtKB-UniRule"/>
</dbReference>
<dbReference type="InterPro" id="IPR004576">
    <property type="entry name" value="Mfd"/>
</dbReference>
<dbReference type="PANTHER" id="PTHR47964">
    <property type="entry name" value="ATP-DEPENDENT DNA HELICASE HOMOLOG RECG, CHLOROPLASTIC"/>
    <property type="match status" value="1"/>
</dbReference>
<dbReference type="NCBIfam" id="TIGR00580">
    <property type="entry name" value="mfd"/>
    <property type="match status" value="1"/>
</dbReference>
<dbReference type="PROSITE" id="PS51194">
    <property type="entry name" value="HELICASE_CTER"/>
    <property type="match status" value="1"/>
</dbReference>
<evidence type="ECO:0000256" key="6">
    <source>
        <dbReference type="ARBA" id="ARBA00022840"/>
    </source>
</evidence>
<evidence type="ECO:0000256" key="4">
    <source>
        <dbReference type="ARBA" id="ARBA00022801"/>
    </source>
</evidence>
<evidence type="ECO:0000259" key="10">
    <source>
        <dbReference type="PROSITE" id="PS51192"/>
    </source>
</evidence>
<gene>
    <name evidence="9 12" type="primary">mfd</name>
    <name evidence="12" type="ordered locus">P9515_09151</name>
</gene>
<feature type="domain" description="Helicase ATP-binding" evidence="10">
    <location>
        <begin position="629"/>
        <end position="790"/>
    </location>
</feature>
<evidence type="ECO:0000256" key="8">
    <source>
        <dbReference type="ARBA" id="ARBA00023204"/>
    </source>
</evidence>
<dbReference type="Gene3D" id="3.40.50.300">
    <property type="entry name" value="P-loop containing nucleotide triphosphate hydrolases"/>
    <property type="match status" value="2"/>
</dbReference>
<dbReference type="GO" id="GO:0000716">
    <property type="term" value="P:transcription-coupled nucleotide-excision repair, DNA damage recognition"/>
    <property type="evidence" value="ECO:0007669"/>
    <property type="project" value="UniProtKB-UniRule"/>
</dbReference>
<keyword evidence="4 9" id="KW-0378">Hydrolase</keyword>
<dbReference type="EC" id="3.6.4.-" evidence="9"/>
<dbReference type="OrthoDB" id="9804325at2"/>
<dbReference type="PANTHER" id="PTHR47964:SF1">
    <property type="entry name" value="ATP-DEPENDENT DNA HELICASE HOMOLOG RECG, CHLOROPLASTIC"/>
    <property type="match status" value="1"/>
</dbReference>
<evidence type="ECO:0000256" key="3">
    <source>
        <dbReference type="ARBA" id="ARBA00022763"/>
    </source>
</evidence>
<dbReference type="EMBL" id="CP000552">
    <property type="protein sequence ID" value="ABM72122.1"/>
    <property type="molecule type" value="Genomic_DNA"/>
</dbReference>
<dbReference type="InterPro" id="IPR003711">
    <property type="entry name" value="CarD-like/TRCF_RID"/>
</dbReference>
<organism evidence="12 13">
    <name type="scientific">Prochlorococcus marinus (strain MIT 9515)</name>
    <dbReference type="NCBI Taxonomy" id="167542"/>
    <lineage>
        <taxon>Bacteria</taxon>
        <taxon>Bacillati</taxon>
        <taxon>Cyanobacteriota</taxon>
        <taxon>Cyanophyceae</taxon>
        <taxon>Synechococcales</taxon>
        <taxon>Prochlorococcaceae</taxon>
        <taxon>Prochlorococcus</taxon>
    </lineage>
</organism>
<proteinExistence type="inferred from homology"/>
<dbReference type="InterPro" id="IPR047112">
    <property type="entry name" value="RecG/Mfd"/>
</dbReference>
<dbReference type="GO" id="GO:0005524">
    <property type="term" value="F:ATP binding"/>
    <property type="evidence" value="ECO:0007669"/>
    <property type="project" value="UniProtKB-UniRule"/>
</dbReference>
<dbReference type="Pfam" id="PF17757">
    <property type="entry name" value="UvrB_inter"/>
    <property type="match status" value="1"/>
</dbReference>
<keyword evidence="2 9" id="KW-0547">Nucleotide-binding</keyword>
<dbReference type="HAMAP" id="MF_00969">
    <property type="entry name" value="TRCF"/>
    <property type="match status" value="1"/>
</dbReference>
<dbReference type="GO" id="GO:0005737">
    <property type="term" value="C:cytoplasm"/>
    <property type="evidence" value="ECO:0007669"/>
    <property type="project" value="UniProtKB-SubCell"/>
</dbReference>
<dbReference type="SUPFAM" id="SSF141259">
    <property type="entry name" value="CarD-like"/>
    <property type="match status" value="1"/>
</dbReference>
<dbReference type="InterPro" id="IPR001650">
    <property type="entry name" value="Helicase_C-like"/>
</dbReference>
<dbReference type="InterPro" id="IPR037235">
    <property type="entry name" value="TRCF-like_C_D7"/>
</dbReference>
<keyword evidence="6 9" id="KW-0067">ATP-binding</keyword>
<dbReference type="InterPro" id="IPR041471">
    <property type="entry name" value="UvrB_inter"/>
</dbReference>
<evidence type="ECO:0000256" key="2">
    <source>
        <dbReference type="ARBA" id="ARBA00022741"/>
    </source>
</evidence>
<dbReference type="SMART" id="SM00490">
    <property type="entry name" value="HELICc"/>
    <property type="match status" value="1"/>
</dbReference>
<evidence type="ECO:0000256" key="5">
    <source>
        <dbReference type="ARBA" id="ARBA00022806"/>
    </source>
</evidence>
<dbReference type="STRING" id="167542.P9515_09151"/>
<protein>
    <recommendedName>
        <fullName evidence="9">Transcription-repair-coupling factor</fullName>
        <shortName evidence="9">TRCF</shortName>
        <ecNumber evidence="9">3.6.4.-</ecNumber>
    </recommendedName>
</protein>
<comment type="similarity">
    <text evidence="9">In the N-terminal section; belongs to the UvrB family.</text>
</comment>
<dbReference type="Pfam" id="PF00270">
    <property type="entry name" value="DEAD"/>
    <property type="match status" value="1"/>
</dbReference>
<keyword evidence="7 9" id="KW-0238">DNA-binding</keyword>
<dbReference type="SMART" id="SM00982">
    <property type="entry name" value="TRCF"/>
    <property type="match status" value="1"/>
</dbReference>
<keyword evidence="1 9" id="KW-0963">Cytoplasm</keyword>
<keyword evidence="3 9" id="KW-0227">DNA damage</keyword>
<sequence>MSLNSLISYISNSQIITELVKRIEKNKELNIIGSSRYAKSIIINSLAKKENKNIILVSPNEEIAYKWYGYFNSIGNRNILYYPPSKNLPYGSINKSKETEYSQLSVISKLINNDKEEKNIIITTERSLQPHLIKKNIFKQKIITLNKGLAIEIKELTSQLVSLGYNKENLTSQEGSWSRRGEIIDIYPVNNELPIRIEFFDNIIDKIREYDPVTQRTLDSINKVEIVQVGYNSLIREKLELLSDEGVFNSEEITTKNNLDRYLGIIEEYPSNLINYINEDSIIVIDEIDDCTKFANNWYIESVNNFDHFKDEITQNLRSNNINIKVKPNLHEKFEYILKTFSDFIVINLYEFESKRNLDNRFLLSDKRINSSSKNIGKLSKEINKFILNKDKVWILSAQPLRTRSLLFEHDCNTNYLEKPNDLDNAYKLIDIPTPVIIKNKNNYEIEGFYLPIWKIILITDKELFSQQALFNNVFIRRRKRSVNSNINVNKINPGDYIVHKNHGIGQFLKLEKINITGESRDYLVIKYLDGKISVAADQLGSINRYRSTGKIMPKINKLGGAEWLKIKDKNRKIIKKVAYDILKLYAKREKLKGHIYPEDGPWQKELEESFPYQPTPDQLTAVKEIKIDMESDKPMDRLVCGDVGFGKTEVAVRAIFKAITSGKQVILLAPTTILAQQHWRTFNNRFSPYPIKVSLLNRFKTSSEKKDIYAGLKNNKIDLVVATHQILGKEIEIKNLGLLVIDEEQRFGVRQKEKIKNIKTNIDVLTLSATPIPRTLYMSLSGLRQMSLLNTPPPSRRSIKTYLSEIDMDVIRTAISQELDRGGQIFYVLPRISDIDQAVNKLTNMFNDLKFIVAHGQMNEIDLENAMIAFNNGEVDLMICTTIIESGLDIPKVNTIIIEDSHKFGLSQLYQLRGRVGRSGIQAHAWLFYPNLNNINEASKQRLKAIKDFSELGSGYQLAMKDMEIRGVGSLLGEEQSGKVNAIGYDLYIEMLHEAISEINGQEIPEVKDTQVDLPINAFIPATWILNREEKLDAYKEATECNTHKELTELATDWSNRYGVLPKPVESLILLMKLKLLAKKCGFNKIKLKKPNIIIETRLKISTFKLIKKALPTNIQNKFSFEEDDQFSKITIRGIGITDIQNQIDQLIYWLGLFVNEINNFDKNTVESKNLNIK</sequence>
<comment type="subcellular location">
    <subcellularLocation>
        <location evidence="9">Cytoplasm</location>
    </subcellularLocation>
</comment>
<dbReference type="InterPro" id="IPR027417">
    <property type="entry name" value="P-loop_NTPase"/>
</dbReference>
<dbReference type="GeneID" id="60201696"/>
<dbReference type="InterPro" id="IPR011545">
    <property type="entry name" value="DEAD/DEAH_box_helicase_dom"/>
</dbReference>
<accession>A2BWG1</accession>
<dbReference type="SUPFAM" id="SSF52540">
    <property type="entry name" value="P-loop containing nucleoside triphosphate hydrolases"/>
    <property type="match status" value="3"/>
</dbReference>
<evidence type="ECO:0000256" key="9">
    <source>
        <dbReference type="HAMAP-Rule" id="MF_00969"/>
    </source>
</evidence>
<dbReference type="InterPro" id="IPR014001">
    <property type="entry name" value="Helicase_ATP-bd"/>
</dbReference>
<dbReference type="GO" id="GO:0003684">
    <property type="term" value="F:damaged DNA binding"/>
    <property type="evidence" value="ECO:0007669"/>
    <property type="project" value="InterPro"/>
</dbReference>
<dbReference type="Pfam" id="PF03461">
    <property type="entry name" value="TRCF"/>
    <property type="match status" value="1"/>
</dbReference>
<evidence type="ECO:0000313" key="13">
    <source>
        <dbReference type="Proteomes" id="UP000001589"/>
    </source>
</evidence>
<dbReference type="GO" id="GO:0003678">
    <property type="term" value="F:DNA helicase activity"/>
    <property type="evidence" value="ECO:0007669"/>
    <property type="project" value="TreeGrafter"/>
</dbReference>
<dbReference type="CDD" id="cd17991">
    <property type="entry name" value="DEXHc_TRCF"/>
    <property type="match status" value="1"/>
</dbReference>
<dbReference type="RefSeq" id="WP_011820226.1">
    <property type="nucleotide sequence ID" value="NC_008817.1"/>
</dbReference>
<keyword evidence="8 9" id="KW-0234">DNA repair</keyword>
<dbReference type="Gene3D" id="3.90.1150.50">
    <property type="entry name" value="Transcription-repair-coupling factor, D7 domain"/>
    <property type="match status" value="1"/>
</dbReference>
<dbReference type="Gene3D" id="2.40.10.170">
    <property type="match status" value="1"/>
</dbReference>
<dbReference type="GO" id="GO:0016787">
    <property type="term" value="F:hydrolase activity"/>
    <property type="evidence" value="ECO:0007669"/>
    <property type="project" value="UniProtKB-KW"/>
</dbReference>
<dbReference type="PROSITE" id="PS51192">
    <property type="entry name" value="HELICASE_ATP_BIND_1"/>
    <property type="match status" value="1"/>
</dbReference>
<comment type="similarity">
    <text evidence="9">In the C-terminal section; belongs to the helicase family. RecG subfamily.</text>
</comment>
<evidence type="ECO:0000256" key="7">
    <source>
        <dbReference type="ARBA" id="ARBA00023125"/>
    </source>
</evidence>
<evidence type="ECO:0000256" key="1">
    <source>
        <dbReference type="ARBA" id="ARBA00022490"/>
    </source>
</evidence>
<name>A2BWG1_PROM5</name>
<dbReference type="Proteomes" id="UP000001589">
    <property type="component" value="Chromosome"/>
</dbReference>
<dbReference type="SUPFAM" id="SSF143517">
    <property type="entry name" value="TRCF domain-like"/>
    <property type="match status" value="1"/>
</dbReference>
<dbReference type="AlphaFoldDB" id="A2BWG1"/>
<feature type="domain" description="Helicase C-terminal" evidence="11">
    <location>
        <begin position="799"/>
        <end position="965"/>
    </location>
</feature>
<dbReference type="InterPro" id="IPR005118">
    <property type="entry name" value="TRCF_C"/>
</dbReference>
<evidence type="ECO:0000313" key="12">
    <source>
        <dbReference type="EMBL" id="ABM72122.1"/>
    </source>
</evidence>
<dbReference type="SMART" id="SM01058">
    <property type="entry name" value="CarD_TRCF"/>
    <property type="match status" value="1"/>
</dbReference>
<dbReference type="Pfam" id="PF00271">
    <property type="entry name" value="Helicase_C"/>
    <property type="match status" value="1"/>
</dbReference>
<evidence type="ECO:0000259" key="11">
    <source>
        <dbReference type="PROSITE" id="PS51194"/>
    </source>
</evidence>
<dbReference type="InterPro" id="IPR036101">
    <property type="entry name" value="CarD-like/TRCF_RID_sf"/>
</dbReference>
<comment type="function">
    <text evidence="9">Couples transcription and DNA repair by recognizing RNA polymerase (RNAP) stalled at DNA lesions. Mediates ATP-dependent release of RNAP and its truncated transcript from the DNA, and recruitment of nucleotide excision repair machinery to the damaged site.</text>
</comment>
<keyword evidence="5" id="KW-0347">Helicase</keyword>
<dbReference type="Pfam" id="PF02559">
    <property type="entry name" value="CarD_TRCF_RID"/>
    <property type="match status" value="1"/>
</dbReference>
<reference evidence="12 13" key="1">
    <citation type="journal article" date="2007" name="PLoS Genet.">
        <title>Patterns and implications of gene gain and loss in the evolution of Prochlorococcus.</title>
        <authorList>
            <person name="Kettler G.C."/>
            <person name="Martiny A.C."/>
            <person name="Huang K."/>
            <person name="Zucker J."/>
            <person name="Coleman M.L."/>
            <person name="Rodrigue S."/>
            <person name="Chen F."/>
            <person name="Lapidus A."/>
            <person name="Ferriera S."/>
            <person name="Johnson J."/>
            <person name="Steglich C."/>
            <person name="Church G.M."/>
            <person name="Richardson P."/>
            <person name="Chisholm S.W."/>
        </authorList>
    </citation>
    <scope>NUCLEOTIDE SEQUENCE [LARGE SCALE GENOMIC DNA]</scope>
    <source>
        <strain evidence="12 13">MIT 9515</strain>
    </source>
</reference>
<dbReference type="eggNOG" id="COG1197">
    <property type="taxonomic scope" value="Bacteria"/>
</dbReference>
<dbReference type="Gene3D" id="3.30.2060.10">
    <property type="entry name" value="Penicillin-binding protein 1b domain"/>
    <property type="match status" value="1"/>
</dbReference>
<dbReference type="KEGG" id="pmc:P9515_09151"/>
<dbReference type="HOGENOM" id="CLU_005122_1_3_3"/>
<dbReference type="SMART" id="SM00487">
    <property type="entry name" value="DEXDc"/>
    <property type="match status" value="1"/>
</dbReference>